<reference evidence="2" key="1">
    <citation type="journal article" date="2020" name="Nature">
        <title>Giant virus diversity and host interactions through global metagenomics.</title>
        <authorList>
            <person name="Schulz F."/>
            <person name="Roux S."/>
            <person name="Paez-Espino D."/>
            <person name="Jungbluth S."/>
            <person name="Walsh D.A."/>
            <person name="Denef V.J."/>
            <person name="McMahon K.D."/>
            <person name="Konstantinidis K.T."/>
            <person name="Eloe-Fadrosh E.A."/>
            <person name="Kyrpides N.C."/>
            <person name="Woyke T."/>
        </authorList>
    </citation>
    <scope>NUCLEOTIDE SEQUENCE</scope>
    <source>
        <strain evidence="2">GVMAG-S-ERX555943-30</strain>
    </source>
</reference>
<protein>
    <recommendedName>
        <fullName evidence="3">Phosphatidylinositol-specific phospholipase C X domain-containing protein</fullName>
    </recommendedName>
</protein>
<accession>A0A6C0ATW9</accession>
<keyword evidence="1" id="KW-1133">Transmembrane helix</keyword>
<keyword evidence="1" id="KW-0472">Membrane</keyword>
<evidence type="ECO:0000256" key="1">
    <source>
        <dbReference type="SAM" id="Phobius"/>
    </source>
</evidence>
<evidence type="ECO:0008006" key="3">
    <source>
        <dbReference type="Google" id="ProtNLM"/>
    </source>
</evidence>
<feature type="transmembrane region" description="Helical" evidence="1">
    <location>
        <begin position="6"/>
        <end position="23"/>
    </location>
</feature>
<dbReference type="InterPro" id="IPR017946">
    <property type="entry name" value="PLC-like_Pdiesterase_TIM-brl"/>
</dbReference>
<proteinExistence type="predicted"/>
<dbReference type="GO" id="GO:0006629">
    <property type="term" value="P:lipid metabolic process"/>
    <property type="evidence" value="ECO:0007669"/>
    <property type="project" value="InterPro"/>
</dbReference>
<name>A0A6C0ATW9_9ZZZZ</name>
<organism evidence="2">
    <name type="scientific">viral metagenome</name>
    <dbReference type="NCBI Taxonomy" id="1070528"/>
    <lineage>
        <taxon>unclassified sequences</taxon>
        <taxon>metagenomes</taxon>
        <taxon>organismal metagenomes</taxon>
    </lineage>
</organism>
<dbReference type="EMBL" id="MN738750">
    <property type="protein sequence ID" value="QHS83188.1"/>
    <property type="molecule type" value="Genomic_DNA"/>
</dbReference>
<evidence type="ECO:0000313" key="2">
    <source>
        <dbReference type="EMBL" id="QHS83188.1"/>
    </source>
</evidence>
<dbReference type="AlphaFoldDB" id="A0A6C0ATW9"/>
<dbReference type="SUPFAM" id="SSF51695">
    <property type="entry name" value="PLC-like phosphodiesterases"/>
    <property type="match status" value="1"/>
</dbReference>
<sequence length="353" mass="40738">MKYYQWIFLILAIILMLYVHFQIETKRRVSLYGGWDTKEGFAIPGFGNTQEGEVKKMKSNEPVKMANLSKDFTNEPLKEYIIKGAYNCAVSGNYVNSDAIRYVLERGCRFLDFEVLYIDSKPMVSYTLDKEYEMIETDNSLLLDDALSAAISTGFSQNSPNPNDPLFIHLRVKSKDKSIYKDIGKSVDFVLKDYLYKEQVTGETKMNDVMRKVVLLLDTRIDTNYKEFSRCEVSDHTCYDVSDYVNITSGTSTLSIKQYSEVLNEQSIDLSQGDNCDYCTNVNKYRMAVPDTVQGTSNPELKELFIDHGIQIVPLQFYQTDKYLEQYEEFFNEHKSAFVPLSHAISYYTKTVM</sequence>
<dbReference type="Gene3D" id="3.20.20.190">
    <property type="entry name" value="Phosphatidylinositol (PI) phosphodiesterase"/>
    <property type="match status" value="1"/>
</dbReference>
<dbReference type="GO" id="GO:0008081">
    <property type="term" value="F:phosphoric diester hydrolase activity"/>
    <property type="evidence" value="ECO:0007669"/>
    <property type="project" value="InterPro"/>
</dbReference>
<keyword evidence="1" id="KW-0812">Transmembrane</keyword>